<sequence>MDKTQTFNNYAIKFLICFASILFFMEALALGDPVKKVKFKNKHDMRTCYQLLACIDDNCICEKKDVIDSIYCWNENSCYIIIWKQIAFNIFLGIVIVIVLLLQIKMYQNFIEKATPEEVTLLFNQMNDQFNERTRIHYHDYSGNLRVKMPGDNIPSYMLH</sequence>
<proteinExistence type="predicted"/>
<protein>
    <submittedName>
        <fullName evidence="2">Uncharacterized protein</fullName>
    </submittedName>
</protein>
<keyword evidence="1" id="KW-1133">Transmembrane helix</keyword>
<feature type="transmembrane region" description="Helical" evidence="1">
    <location>
        <begin position="86"/>
        <end position="104"/>
    </location>
</feature>
<dbReference type="EMBL" id="MG807320">
    <property type="protein sequence ID" value="AVL95142.1"/>
    <property type="molecule type" value="Genomic_DNA"/>
</dbReference>
<accession>A0A2P1EMQ2</accession>
<name>A0A2P1EMQ2_9VIRU</name>
<organism evidence="2 3">
    <name type="scientific">Moumouvirus australiensis</name>
    <dbReference type="NCBI Taxonomy" id="2109587"/>
    <lineage>
        <taxon>Viruses</taxon>
        <taxon>Varidnaviria</taxon>
        <taxon>Bamfordvirae</taxon>
        <taxon>Nucleocytoviricota</taxon>
        <taxon>Megaviricetes</taxon>
        <taxon>Imitervirales</taxon>
        <taxon>Mimiviridae</taxon>
        <taxon>Megamimivirinae</taxon>
        <taxon>Moumouvirus</taxon>
        <taxon>Moumouvirus australiense</taxon>
    </lineage>
</organism>
<evidence type="ECO:0000256" key="1">
    <source>
        <dbReference type="SAM" id="Phobius"/>
    </source>
</evidence>
<gene>
    <name evidence="2" type="ORF">mc_755</name>
</gene>
<reference evidence="3" key="1">
    <citation type="submission" date="2018-01" db="EMBL/GenBank/DDBJ databases">
        <title>Testimony of 'menage a trois' revealed by the proteome of Megavirus virophage.</title>
        <authorList>
            <person name="Jeudy S."/>
            <person name="Bertaux L."/>
            <person name="Alempic J.-M."/>
            <person name="Lartigue A."/>
            <person name="Legendre M."/>
            <person name="Philippe N."/>
            <person name="Beucher L."/>
            <person name="Biondi E."/>
            <person name="Juul S."/>
            <person name="Turner D."/>
            <person name="Coute Y."/>
            <person name="Claverie J.-M."/>
            <person name="Abergel C."/>
        </authorList>
    </citation>
    <scope>NUCLEOTIDE SEQUENCE [LARGE SCALE GENOMIC DNA]</scope>
</reference>
<dbReference type="Proteomes" id="UP000289600">
    <property type="component" value="Segment"/>
</dbReference>
<keyword evidence="3" id="KW-1185">Reference proteome</keyword>
<keyword evidence="1" id="KW-0472">Membrane</keyword>
<evidence type="ECO:0000313" key="2">
    <source>
        <dbReference type="EMBL" id="AVL95142.1"/>
    </source>
</evidence>
<keyword evidence="1" id="KW-0812">Transmembrane</keyword>
<evidence type="ECO:0000313" key="3">
    <source>
        <dbReference type="Proteomes" id="UP000289600"/>
    </source>
</evidence>